<dbReference type="AlphaFoldDB" id="A0A3B9GU81"/>
<dbReference type="PANTHER" id="PTHR28008">
    <property type="entry name" value="DOMAIN PROTEIN, PUTATIVE (AFU_ORTHOLOGUE AFUA_3G10980)-RELATED"/>
    <property type="match status" value="1"/>
</dbReference>
<proteinExistence type="predicted"/>
<evidence type="ECO:0000256" key="1">
    <source>
        <dbReference type="SAM" id="MobiDB-lite"/>
    </source>
</evidence>
<evidence type="ECO:0000313" key="5">
    <source>
        <dbReference type="Proteomes" id="UP000259610"/>
    </source>
</evidence>
<dbReference type="PANTHER" id="PTHR28008:SF1">
    <property type="entry name" value="DOMAIN PROTEIN, PUTATIVE (AFU_ORTHOLOGUE AFUA_3G10980)-RELATED"/>
    <property type="match status" value="1"/>
</dbReference>
<keyword evidence="2" id="KW-0812">Transmembrane</keyword>
<dbReference type="Proteomes" id="UP000259610">
    <property type="component" value="Unassembled WGS sequence"/>
</dbReference>
<protein>
    <recommendedName>
        <fullName evidence="3">VanZ-like domain-containing protein</fullName>
    </recommendedName>
</protein>
<feature type="transmembrane region" description="Helical" evidence="2">
    <location>
        <begin position="78"/>
        <end position="96"/>
    </location>
</feature>
<evidence type="ECO:0000256" key="2">
    <source>
        <dbReference type="SAM" id="Phobius"/>
    </source>
</evidence>
<feature type="transmembrane region" description="Helical" evidence="2">
    <location>
        <begin position="133"/>
        <end position="149"/>
    </location>
</feature>
<dbReference type="Pfam" id="PF04892">
    <property type="entry name" value="VanZ"/>
    <property type="match status" value="1"/>
</dbReference>
<feature type="region of interest" description="Disordered" evidence="1">
    <location>
        <begin position="1"/>
        <end position="23"/>
    </location>
</feature>
<keyword evidence="2" id="KW-1133">Transmembrane helix</keyword>
<evidence type="ECO:0000259" key="3">
    <source>
        <dbReference type="Pfam" id="PF04892"/>
    </source>
</evidence>
<accession>A0A3B9GU81</accession>
<keyword evidence="2" id="KW-0472">Membrane</keyword>
<evidence type="ECO:0000313" key="4">
    <source>
        <dbReference type="EMBL" id="HAE26015.1"/>
    </source>
</evidence>
<dbReference type="NCBIfam" id="NF037970">
    <property type="entry name" value="vanZ_1"/>
    <property type="match status" value="1"/>
</dbReference>
<feature type="compositionally biased region" description="Basic and acidic residues" evidence="1">
    <location>
        <begin position="1"/>
        <end position="12"/>
    </location>
</feature>
<name>A0A3B9GU81_9PROT</name>
<feature type="domain" description="VanZ-like" evidence="3">
    <location>
        <begin position="76"/>
        <end position="148"/>
    </location>
</feature>
<organism evidence="4 5">
    <name type="scientific">Hyphomonas adhaerens</name>
    <dbReference type="NCBI Taxonomy" id="81029"/>
    <lineage>
        <taxon>Bacteria</taxon>
        <taxon>Pseudomonadati</taxon>
        <taxon>Pseudomonadota</taxon>
        <taxon>Alphaproteobacteria</taxon>
        <taxon>Hyphomonadales</taxon>
        <taxon>Hyphomonadaceae</taxon>
        <taxon>Hyphomonas</taxon>
    </lineage>
</organism>
<sequence length="151" mass="15781">MDIGNGERRVEGRNAASGRAAGFDVHKDKEPDQMAQFFRSPAMRRFAGLATIALLIAIAVLSLLPSGDLPPVEGSDKVKHFLAYGSLGGAMAMAFGPGRALRAFLITIGYGALMEIAQALAPTGREFSVLDEVANILGAGVGTVVALALRR</sequence>
<dbReference type="EMBL" id="DMAN01000052">
    <property type="protein sequence ID" value="HAE26015.1"/>
    <property type="molecule type" value="Genomic_DNA"/>
</dbReference>
<comment type="caution">
    <text evidence="4">The sequence shown here is derived from an EMBL/GenBank/DDBJ whole genome shotgun (WGS) entry which is preliminary data.</text>
</comment>
<gene>
    <name evidence="4" type="ORF">DCG58_02545</name>
</gene>
<reference evidence="4 5" key="1">
    <citation type="journal article" date="2018" name="Nat. Biotechnol.">
        <title>A standardized bacterial taxonomy based on genome phylogeny substantially revises the tree of life.</title>
        <authorList>
            <person name="Parks D.H."/>
            <person name="Chuvochina M."/>
            <person name="Waite D.W."/>
            <person name="Rinke C."/>
            <person name="Skarshewski A."/>
            <person name="Chaumeil P.A."/>
            <person name="Hugenholtz P."/>
        </authorList>
    </citation>
    <scope>NUCLEOTIDE SEQUENCE [LARGE SCALE GENOMIC DNA]</scope>
    <source>
        <strain evidence="4">UBA8733</strain>
    </source>
</reference>
<dbReference type="InterPro" id="IPR006976">
    <property type="entry name" value="VanZ-like"/>
</dbReference>
<feature type="transmembrane region" description="Helical" evidence="2">
    <location>
        <begin position="46"/>
        <end position="66"/>
    </location>
</feature>
<feature type="transmembrane region" description="Helical" evidence="2">
    <location>
        <begin position="103"/>
        <end position="121"/>
    </location>
</feature>